<dbReference type="AlphaFoldDB" id="A0A644XMY4"/>
<dbReference type="PRINTS" id="PR00085">
    <property type="entry name" value="THFDHDRGNASE"/>
</dbReference>
<evidence type="ECO:0000256" key="5">
    <source>
        <dbReference type="ARBA" id="ARBA00022755"/>
    </source>
</evidence>
<dbReference type="EMBL" id="VSSQ01002808">
    <property type="protein sequence ID" value="MPM17505.1"/>
    <property type="molecule type" value="Genomic_DNA"/>
</dbReference>
<comment type="caution">
    <text evidence="14">The sequence shown here is derived from an EMBL/GenBank/DDBJ whole genome shotgun (WGS) entry which is preliminary data.</text>
</comment>
<dbReference type="GO" id="GO:0009086">
    <property type="term" value="P:methionine biosynthetic process"/>
    <property type="evidence" value="ECO:0007669"/>
    <property type="project" value="UniProtKB-KW"/>
</dbReference>
<proteinExistence type="inferred from homology"/>
<dbReference type="GO" id="GO:0005829">
    <property type="term" value="C:cytosol"/>
    <property type="evidence" value="ECO:0007669"/>
    <property type="project" value="TreeGrafter"/>
</dbReference>
<keyword evidence="3" id="KW-0554">One-carbon metabolism</keyword>
<evidence type="ECO:0000256" key="2">
    <source>
        <dbReference type="ARBA" id="ARBA00011738"/>
    </source>
</evidence>
<evidence type="ECO:0000256" key="10">
    <source>
        <dbReference type="ARBA" id="ARBA00023167"/>
    </source>
</evidence>
<gene>
    <name evidence="14" type="primary">folD_18</name>
    <name evidence="14" type="ORF">SDC9_63900</name>
</gene>
<dbReference type="FunFam" id="3.40.50.10860:FF:000005">
    <property type="entry name" value="C-1-tetrahydrofolate synthase, cytoplasmic, putative"/>
    <property type="match status" value="1"/>
</dbReference>
<dbReference type="GO" id="GO:0004477">
    <property type="term" value="F:methenyltetrahydrofolate cyclohydrolase activity"/>
    <property type="evidence" value="ECO:0007669"/>
    <property type="project" value="TreeGrafter"/>
</dbReference>
<evidence type="ECO:0000256" key="7">
    <source>
        <dbReference type="ARBA" id="ARBA00022857"/>
    </source>
</evidence>
<dbReference type="HAMAP" id="MF_01576">
    <property type="entry name" value="THF_DHG_CYH"/>
    <property type="match status" value="1"/>
</dbReference>
<dbReference type="FunFam" id="3.40.50.720:FF:000094">
    <property type="entry name" value="Bifunctional protein FolD"/>
    <property type="match status" value="1"/>
</dbReference>
<dbReference type="SUPFAM" id="SSF51735">
    <property type="entry name" value="NAD(P)-binding Rossmann-fold domains"/>
    <property type="match status" value="1"/>
</dbReference>
<dbReference type="PROSITE" id="PS00767">
    <property type="entry name" value="THF_DHG_CYH_2"/>
    <property type="match status" value="1"/>
</dbReference>
<keyword evidence="5" id="KW-0658">Purine biosynthesis</keyword>
<dbReference type="InterPro" id="IPR020631">
    <property type="entry name" value="THF_DH/CycHdrlase_NAD-bd_dom"/>
</dbReference>
<organism evidence="14">
    <name type="scientific">bioreactor metagenome</name>
    <dbReference type="NCBI Taxonomy" id="1076179"/>
    <lineage>
        <taxon>unclassified sequences</taxon>
        <taxon>metagenomes</taxon>
        <taxon>ecological metagenomes</taxon>
    </lineage>
</organism>
<dbReference type="InterPro" id="IPR036291">
    <property type="entry name" value="NAD(P)-bd_dom_sf"/>
</dbReference>
<evidence type="ECO:0000256" key="4">
    <source>
        <dbReference type="ARBA" id="ARBA00022605"/>
    </source>
</evidence>
<dbReference type="Gene3D" id="3.40.50.10860">
    <property type="entry name" value="Leucine Dehydrogenase, chain A, domain 1"/>
    <property type="match status" value="1"/>
</dbReference>
<dbReference type="PANTHER" id="PTHR48099">
    <property type="entry name" value="C-1-TETRAHYDROFOLATE SYNTHASE, CYTOPLASMIC-RELATED"/>
    <property type="match status" value="1"/>
</dbReference>
<dbReference type="InterPro" id="IPR020867">
    <property type="entry name" value="THF_DH/CycHdrlase_CS"/>
</dbReference>
<evidence type="ECO:0000256" key="1">
    <source>
        <dbReference type="ARBA" id="ARBA00004777"/>
    </source>
</evidence>
<feature type="domain" description="Tetrahydrofolate dehydrogenase/cyclohydrolase NAD(P)-binding" evidence="13">
    <location>
        <begin position="139"/>
        <end position="279"/>
    </location>
</feature>
<keyword evidence="6" id="KW-0378">Hydrolase</keyword>
<keyword evidence="7" id="KW-0521">NADP</keyword>
<dbReference type="GO" id="GO:0004488">
    <property type="term" value="F:methylenetetrahydrofolate dehydrogenase (NADP+) activity"/>
    <property type="evidence" value="ECO:0007669"/>
    <property type="project" value="InterPro"/>
</dbReference>
<dbReference type="InterPro" id="IPR000672">
    <property type="entry name" value="THF_DH/CycHdrlase"/>
</dbReference>
<dbReference type="InterPro" id="IPR046346">
    <property type="entry name" value="Aminoacid_DH-like_N_sf"/>
</dbReference>
<evidence type="ECO:0000256" key="3">
    <source>
        <dbReference type="ARBA" id="ARBA00022563"/>
    </source>
</evidence>
<evidence type="ECO:0000256" key="8">
    <source>
        <dbReference type="ARBA" id="ARBA00023002"/>
    </source>
</evidence>
<dbReference type="GO" id="GO:0006164">
    <property type="term" value="P:purine nucleotide biosynthetic process"/>
    <property type="evidence" value="ECO:0007669"/>
    <property type="project" value="UniProtKB-KW"/>
</dbReference>
<evidence type="ECO:0000259" key="13">
    <source>
        <dbReference type="Pfam" id="PF02882"/>
    </source>
</evidence>
<name>A0A644XMY4_9ZZZZ</name>
<keyword evidence="9" id="KW-0368">Histidine biosynthesis</keyword>
<feature type="domain" description="Tetrahydrofolate dehydrogenase/cyclohydrolase catalytic" evidence="12">
    <location>
        <begin position="6"/>
        <end position="120"/>
    </location>
</feature>
<evidence type="ECO:0000259" key="12">
    <source>
        <dbReference type="Pfam" id="PF00763"/>
    </source>
</evidence>
<dbReference type="CDD" id="cd01080">
    <property type="entry name" value="NAD_bind_m-THF_DH_Cyclohyd"/>
    <property type="match status" value="1"/>
</dbReference>
<dbReference type="NCBIfam" id="NF010783">
    <property type="entry name" value="PRK14186.1"/>
    <property type="match status" value="1"/>
</dbReference>
<dbReference type="Pfam" id="PF02882">
    <property type="entry name" value="THF_DHG_CYH_C"/>
    <property type="match status" value="1"/>
</dbReference>
<dbReference type="GO" id="GO:0000105">
    <property type="term" value="P:L-histidine biosynthetic process"/>
    <property type="evidence" value="ECO:0007669"/>
    <property type="project" value="UniProtKB-KW"/>
</dbReference>
<comment type="subunit">
    <text evidence="2">Homodimer.</text>
</comment>
<evidence type="ECO:0000256" key="11">
    <source>
        <dbReference type="ARBA" id="ARBA00023268"/>
    </source>
</evidence>
<dbReference type="SUPFAM" id="SSF53223">
    <property type="entry name" value="Aminoacid dehydrogenase-like, N-terminal domain"/>
    <property type="match status" value="1"/>
</dbReference>
<protein>
    <submittedName>
        <fullName evidence="14">Bifunctional protein FolD protein</fullName>
    </submittedName>
</protein>
<keyword evidence="8" id="KW-0560">Oxidoreductase</keyword>
<evidence type="ECO:0000256" key="9">
    <source>
        <dbReference type="ARBA" id="ARBA00023102"/>
    </source>
</evidence>
<reference evidence="14" key="1">
    <citation type="submission" date="2019-08" db="EMBL/GenBank/DDBJ databases">
        <authorList>
            <person name="Kucharzyk K."/>
            <person name="Murdoch R.W."/>
            <person name="Higgins S."/>
            <person name="Loffler F."/>
        </authorList>
    </citation>
    <scope>NUCLEOTIDE SEQUENCE</scope>
</reference>
<accession>A0A644XMY4</accession>
<keyword evidence="11" id="KW-0511">Multifunctional enzyme</keyword>
<dbReference type="PANTHER" id="PTHR48099:SF5">
    <property type="entry name" value="C-1-TETRAHYDROFOLATE SYNTHASE, CYTOPLASMIC"/>
    <property type="match status" value="1"/>
</dbReference>
<dbReference type="InterPro" id="IPR020630">
    <property type="entry name" value="THF_DH/CycHdrlase_cat_dom"/>
</dbReference>
<comment type="pathway">
    <text evidence="1">One-carbon metabolism; tetrahydrofolate interconversion.</text>
</comment>
<sequence length="280" mass="29663">MTARILDGKKLSAEIRASIKEETALLREKGIVPGLAVVLVGDDPASKVYVGQKEKGCLEAGFASFLHRLPASTTQEELLDLIGRLNGDALVHGILVQLPLPPQIDPDTVLAAIRPEKDVDGFHPVNIGRLVAGLPACEPCTPKGILRLLKSTEIPLAGKEAVVIGRSNIVGKPVALMLLAESATVTVCHSRTRDLAEHVRRADILVAAIGKPRFVTADMVKEGAVVVDVGINRLEEGLVGDVDYGPVSEKASWITPVPGGVGPMTIAMLLENTLQQAKKV</sequence>
<dbReference type="PROSITE" id="PS00766">
    <property type="entry name" value="THF_DHG_CYH_1"/>
    <property type="match status" value="1"/>
</dbReference>
<dbReference type="Gene3D" id="3.40.50.720">
    <property type="entry name" value="NAD(P)-binding Rossmann-like Domain"/>
    <property type="match status" value="1"/>
</dbReference>
<evidence type="ECO:0000256" key="6">
    <source>
        <dbReference type="ARBA" id="ARBA00022801"/>
    </source>
</evidence>
<evidence type="ECO:0000313" key="14">
    <source>
        <dbReference type="EMBL" id="MPM17505.1"/>
    </source>
</evidence>
<keyword evidence="4" id="KW-0028">Amino-acid biosynthesis</keyword>
<dbReference type="GO" id="GO:0035999">
    <property type="term" value="P:tetrahydrofolate interconversion"/>
    <property type="evidence" value="ECO:0007669"/>
    <property type="project" value="TreeGrafter"/>
</dbReference>
<keyword evidence="10" id="KW-0486">Methionine biosynthesis</keyword>
<dbReference type="Pfam" id="PF00763">
    <property type="entry name" value="THF_DHG_CYH"/>
    <property type="match status" value="1"/>
</dbReference>
<dbReference type="NCBIfam" id="NF008058">
    <property type="entry name" value="PRK10792.1"/>
    <property type="match status" value="1"/>
</dbReference>